<dbReference type="AlphaFoldDB" id="A0A7W5A793"/>
<comment type="caution">
    <text evidence="2">The sequence shown here is derived from an EMBL/GenBank/DDBJ whole genome shotgun (WGS) entry which is preliminary data.</text>
</comment>
<dbReference type="EMBL" id="JACHXG010000008">
    <property type="protein sequence ID" value="MBB3091022.1"/>
    <property type="molecule type" value="Genomic_DNA"/>
</dbReference>
<organism evidence="2 3">
    <name type="scientific">Nocardioides albus</name>
    <dbReference type="NCBI Taxonomy" id="1841"/>
    <lineage>
        <taxon>Bacteria</taxon>
        <taxon>Bacillati</taxon>
        <taxon>Actinomycetota</taxon>
        <taxon>Actinomycetes</taxon>
        <taxon>Propionibacteriales</taxon>
        <taxon>Nocardioidaceae</taxon>
        <taxon>Nocardioides</taxon>
    </lineage>
</organism>
<evidence type="ECO:0000313" key="2">
    <source>
        <dbReference type="EMBL" id="MBB3091022.1"/>
    </source>
</evidence>
<evidence type="ECO:0000313" key="3">
    <source>
        <dbReference type="Proteomes" id="UP000577707"/>
    </source>
</evidence>
<protein>
    <submittedName>
        <fullName evidence="2">Uncharacterized protein</fullName>
    </submittedName>
</protein>
<reference evidence="2 3" key="1">
    <citation type="submission" date="2020-08" db="EMBL/GenBank/DDBJ databases">
        <title>Genomic Encyclopedia of Type Strains, Phase III (KMG-III): the genomes of soil and plant-associated and newly described type strains.</title>
        <authorList>
            <person name="Whitman W."/>
        </authorList>
    </citation>
    <scope>NUCLEOTIDE SEQUENCE [LARGE SCALE GENOMIC DNA]</scope>
    <source>
        <strain evidence="2 3">CECT 3302</strain>
    </source>
</reference>
<accession>A0A7W5A793</accession>
<feature type="chain" id="PRO_5031557184" evidence="1">
    <location>
        <begin position="31"/>
        <end position="163"/>
    </location>
</feature>
<feature type="signal peptide" evidence="1">
    <location>
        <begin position="1"/>
        <end position="30"/>
    </location>
</feature>
<name>A0A7W5A793_9ACTN</name>
<dbReference type="Proteomes" id="UP000577707">
    <property type="component" value="Unassembled WGS sequence"/>
</dbReference>
<sequence>MKKLTTTLLAGAAVALVIATLVAVSPPARAAANTYTPHGGPGITLGGELTFTVEEANFRFTCQQFDLTGILLGPGDSRPFGTPTTTWDQIATSGCSSPQGGDVTVNPIGAWAFTITGPEIGSVSPAAITDASMFVGTSGCSFNVAGDITGTFDDSPWVSFRDL</sequence>
<proteinExistence type="predicted"/>
<keyword evidence="3" id="KW-1185">Reference proteome</keyword>
<keyword evidence="1" id="KW-0732">Signal</keyword>
<gene>
    <name evidence="2" type="ORF">FHS12_003984</name>
</gene>
<evidence type="ECO:0000256" key="1">
    <source>
        <dbReference type="SAM" id="SignalP"/>
    </source>
</evidence>
<dbReference type="RefSeq" id="WP_183548611.1">
    <property type="nucleotide sequence ID" value="NZ_BMQT01000010.1"/>
</dbReference>